<sequence>MLFAIVDGDDVGSKIESHLLANDVAGFVRTSKMISLAVEKVAGSASRVPGVTVMSTGGDSIMLQLSEDSTTRLRDALEALQQPGHFTFSVGVGRTLRESFIALRMAKSSGKCRVSIYSER</sequence>
<evidence type="ECO:0000313" key="3">
    <source>
        <dbReference type="Proteomes" id="UP001501265"/>
    </source>
</evidence>
<name>A0ABP9B535_9ACTN</name>
<accession>A0ABP9B535</accession>
<keyword evidence="3" id="KW-1185">Reference proteome</keyword>
<dbReference type="Pfam" id="PF18182">
    <property type="entry name" value="mCpol"/>
    <property type="match status" value="1"/>
</dbReference>
<feature type="domain" description="Minimal CRISPR polymerase" evidence="1">
    <location>
        <begin position="3"/>
        <end position="117"/>
    </location>
</feature>
<reference evidence="3" key="1">
    <citation type="journal article" date="2019" name="Int. J. Syst. Evol. Microbiol.">
        <title>The Global Catalogue of Microorganisms (GCM) 10K type strain sequencing project: providing services to taxonomists for standard genome sequencing and annotation.</title>
        <authorList>
            <consortium name="The Broad Institute Genomics Platform"/>
            <consortium name="The Broad Institute Genome Sequencing Center for Infectious Disease"/>
            <person name="Wu L."/>
            <person name="Ma J."/>
        </authorList>
    </citation>
    <scope>NUCLEOTIDE SEQUENCE [LARGE SCALE GENOMIC DNA]</scope>
    <source>
        <strain evidence="3">JCM 18081</strain>
    </source>
</reference>
<organism evidence="2 3">
    <name type="scientific">Streptomyces ziwulingensis</name>
    <dbReference type="NCBI Taxonomy" id="1045501"/>
    <lineage>
        <taxon>Bacteria</taxon>
        <taxon>Bacillati</taxon>
        <taxon>Actinomycetota</taxon>
        <taxon>Actinomycetes</taxon>
        <taxon>Kitasatosporales</taxon>
        <taxon>Streptomycetaceae</taxon>
        <taxon>Streptomyces</taxon>
    </lineage>
</organism>
<dbReference type="EMBL" id="BAABIG010000016">
    <property type="protein sequence ID" value="GAA4790508.1"/>
    <property type="molecule type" value="Genomic_DNA"/>
</dbReference>
<gene>
    <name evidence="2" type="ORF">GCM10023220_14610</name>
</gene>
<dbReference type="InterPro" id="IPR040942">
    <property type="entry name" value="Minimal_Cpol"/>
</dbReference>
<evidence type="ECO:0000313" key="2">
    <source>
        <dbReference type="EMBL" id="GAA4790508.1"/>
    </source>
</evidence>
<comment type="caution">
    <text evidence="2">The sequence shown here is derived from an EMBL/GenBank/DDBJ whole genome shotgun (WGS) entry which is preliminary data.</text>
</comment>
<proteinExistence type="predicted"/>
<dbReference type="NCBIfam" id="NF033576">
    <property type="entry name" value="mCpol"/>
    <property type="match status" value="1"/>
</dbReference>
<evidence type="ECO:0000259" key="1">
    <source>
        <dbReference type="Pfam" id="PF18182"/>
    </source>
</evidence>
<protein>
    <recommendedName>
        <fullName evidence="1">Minimal CRISPR polymerase domain-containing protein</fullName>
    </recommendedName>
</protein>
<dbReference type="Proteomes" id="UP001501265">
    <property type="component" value="Unassembled WGS sequence"/>
</dbReference>